<dbReference type="Gene3D" id="3.90.180.10">
    <property type="entry name" value="Medium-chain alcohol dehydrogenases, catalytic domain"/>
    <property type="match status" value="1"/>
</dbReference>
<evidence type="ECO:0000313" key="1">
    <source>
        <dbReference type="EMBL" id="KKM83894.1"/>
    </source>
</evidence>
<protein>
    <submittedName>
        <fullName evidence="1">Uncharacterized protein</fullName>
    </submittedName>
</protein>
<dbReference type="InterPro" id="IPR011032">
    <property type="entry name" value="GroES-like_sf"/>
</dbReference>
<accession>A0A0F9KP07</accession>
<proteinExistence type="predicted"/>
<comment type="caution">
    <text evidence="1">The sequence shown here is derived from an EMBL/GenBank/DDBJ whole genome shotgun (WGS) entry which is preliminary data.</text>
</comment>
<name>A0A0F9KP07_9ZZZZ</name>
<feature type="non-terminal residue" evidence="1">
    <location>
        <position position="32"/>
    </location>
</feature>
<reference evidence="1" key="1">
    <citation type="journal article" date="2015" name="Nature">
        <title>Complex archaea that bridge the gap between prokaryotes and eukaryotes.</title>
        <authorList>
            <person name="Spang A."/>
            <person name="Saw J.H."/>
            <person name="Jorgensen S.L."/>
            <person name="Zaremba-Niedzwiedzka K."/>
            <person name="Martijn J."/>
            <person name="Lind A.E."/>
            <person name="van Eijk R."/>
            <person name="Schleper C."/>
            <person name="Guy L."/>
            <person name="Ettema T.J."/>
        </authorList>
    </citation>
    <scope>NUCLEOTIDE SEQUENCE</scope>
</reference>
<dbReference type="AlphaFoldDB" id="A0A0F9KP07"/>
<dbReference type="SUPFAM" id="SSF50129">
    <property type="entry name" value="GroES-like"/>
    <property type="match status" value="1"/>
</dbReference>
<sequence length="32" mass="3657">MKAIVYTKYGPPEVLQLKEVEKPTPKDNEVLV</sequence>
<dbReference type="EMBL" id="LAZR01007649">
    <property type="protein sequence ID" value="KKM83894.1"/>
    <property type="molecule type" value="Genomic_DNA"/>
</dbReference>
<organism evidence="1">
    <name type="scientific">marine sediment metagenome</name>
    <dbReference type="NCBI Taxonomy" id="412755"/>
    <lineage>
        <taxon>unclassified sequences</taxon>
        <taxon>metagenomes</taxon>
        <taxon>ecological metagenomes</taxon>
    </lineage>
</organism>
<gene>
    <name evidence="1" type="ORF">LCGC14_1304770</name>
</gene>